<accession>A0AA95EVD8</accession>
<name>A0AA95EVD8_9BACL</name>
<dbReference type="Proteomes" id="UP001178662">
    <property type="component" value="Chromosome"/>
</dbReference>
<proteinExistence type="predicted"/>
<protein>
    <submittedName>
        <fullName evidence="1">Uncharacterized protein</fullName>
    </submittedName>
</protein>
<dbReference type="EMBL" id="CP119317">
    <property type="protein sequence ID" value="WEK54133.1"/>
    <property type="molecule type" value="Genomic_DNA"/>
</dbReference>
<organism evidence="1 2">
    <name type="scientific">Candidatus Cohnella colombiensis</name>
    <dbReference type="NCBI Taxonomy" id="3121368"/>
    <lineage>
        <taxon>Bacteria</taxon>
        <taxon>Bacillati</taxon>
        <taxon>Bacillota</taxon>
        <taxon>Bacilli</taxon>
        <taxon>Bacillales</taxon>
        <taxon>Paenibacillaceae</taxon>
        <taxon>Cohnella</taxon>
    </lineage>
</organism>
<dbReference type="AlphaFoldDB" id="A0AA95EVD8"/>
<keyword evidence="2" id="KW-1185">Reference proteome</keyword>
<reference evidence="1" key="1">
    <citation type="submission" date="2023-03" db="EMBL/GenBank/DDBJ databases">
        <title>Andean soil-derived lignocellulolytic bacterial consortium as a source of novel taxa and putative plastic-active enzymes.</title>
        <authorList>
            <person name="Diaz-Garcia L."/>
            <person name="Chuvochina M."/>
            <person name="Feuerriegel G."/>
            <person name="Bunk B."/>
            <person name="Sproer C."/>
            <person name="Streit W.R."/>
            <person name="Rodriguez L.M."/>
            <person name="Overmann J."/>
            <person name="Jimenez D.J."/>
        </authorList>
    </citation>
    <scope>NUCLEOTIDE SEQUENCE</scope>
    <source>
        <strain evidence="1">MAG 2441</strain>
    </source>
</reference>
<evidence type="ECO:0000313" key="2">
    <source>
        <dbReference type="Proteomes" id="UP001178662"/>
    </source>
</evidence>
<gene>
    <name evidence="1" type="ORF">P0Y55_16480</name>
</gene>
<sequence length="111" mass="12794">MIKYEIVNSKLPQTKSLDVDFVIEEIEEIINTYGLNITQKTTLSTLKGSIHYHLKQGKNAGVLELTYWASKHRLWTEIHDNRLAEWNKDLIVPFTQALADCFCGELINENS</sequence>
<evidence type="ECO:0000313" key="1">
    <source>
        <dbReference type="EMBL" id="WEK54133.1"/>
    </source>
</evidence>